<dbReference type="EMBL" id="JASPKY010000556">
    <property type="protein sequence ID" value="KAK9693005.1"/>
    <property type="molecule type" value="Genomic_DNA"/>
</dbReference>
<accession>A0AAW1ISS4</accession>
<dbReference type="Proteomes" id="UP001458880">
    <property type="component" value="Unassembled WGS sequence"/>
</dbReference>
<name>A0AAW1ISS4_POPJA</name>
<evidence type="ECO:0000256" key="1">
    <source>
        <dbReference type="SAM" id="MobiDB-lite"/>
    </source>
</evidence>
<evidence type="ECO:0000313" key="3">
    <source>
        <dbReference type="Proteomes" id="UP001458880"/>
    </source>
</evidence>
<dbReference type="AlphaFoldDB" id="A0AAW1ISS4"/>
<evidence type="ECO:0000313" key="2">
    <source>
        <dbReference type="EMBL" id="KAK9693005.1"/>
    </source>
</evidence>
<keyword evidence="3" id="KW-1185">Reference proteome</keyword>
<protein>
    <submittedName>
        <fullName evidence="2">Uncharacterized protein</fullName>
    </submittedName>
</protein>
<feature type="region of interest" description="Disordered" evidence="1">
    <location>
        <begin position="23"/>
        <end position="79"/>
    </location>
</feature>
<feature type="region of interest" description="Disordered" evidence="1">
    <location>
        <begin position="194"/>
        <end position="228"/>
    </location>
</feature>
<feature type="compositionally biased region" description="Polar residues" evidence="1">
    <location>
        <begin position="202"/>
        <end position="222"/>
    </location>
</feature>
<feature type="compositionally biased region" description="Polar residues" evidence="1">
    <location>
        <begin position="28"/>
        <end position="38"/>
    </location>
</feature>
<organism evidence="2 3">
    <name type="scientific">Popillia japonica</name>
    <name type="common">Japanese beetle</name>
    <dbReference type="NCBI Taxonomy" id="7064"/>
    <lineage>
        <taxon>Eukaryota</taxon>
        <taxon>Metazoa</taxon>
        <taxon>Ecdysozoa</taxon>
        <taxon>Arthropoda</taxon>
        <taxon>Hexapoda</taxon>
        <taxon>Insecta</taxon>
        <taxon>Pterygota</taxon>
        <taxon>Neoptera</taxon>
        <taxon>Endopterygota</taxon>
        <taxon>Coleoptera</taxon>
        <taxon>Polyphaga</taxon>
        <taxon>Scarabaeiformia</taxon>
        <taxon>Scarabaeidae</taxon>
        <taxon>Rutelinae</taxon>
        <taxon>Popillia</taxon>
    </lineage>
</organism>
<feature type="compositionally biased region" description="Low complexity" evidence="1">
    <location>
        <begin position="48"/>
        <end position="78"/>
    </location>
</feature>
<reference evidence="2 3" key="1">
    <citation type="journal article" date="2024" name="BMC Genomics">
        <title>De novo assembly and annotation of Popillia japonica's genome with initial clues to its potential as an invasive pest.</title>
        <authorList>
            <person name="Cucini C."/>
            <person name="Boschi S."/>
            <person name="Funari R."/>
            <person name="Cardaioli E."/>
            <person name="Iannotti N."/>
            <person name="Marturano G."/>
            <person name="Paoli F."/>
            <person name="Bruttini M."/>
            <person name="Carapelli A."/>
            <person name="Frati F."/>
            <person name="Nardi F."/>
        </authorList>
    </citation>
    <scope>NUCLEOTIDE SEQUENCE [LARGE SCALE GENOMIC DNA]</scope>
    <source>
        <strain evidence="2">DMR45628</strain>
    </source>
</reference>
<proteinExistence type="predicted"/>
<comment type="caution">
    <text evidence="2">The sequence shown here is derived from an EMBL/GenBank/DDBJ whole genome shotgun (WGS) entry which is preliminary data.</text>
</comment>
<sequence>MDDTWESSVSPLMLGVGMGDLRGIGDMQASSSSTSSCPGRQEIGRNSMAHQHQNMPQQHHQQDLQQQQQGGNPATLQQRRQDMHDLEQDIGRELGGGAEMHQHHQQQLLHPDVGGGGGMGVHDYYANQHLRLTEKAQRGGSYFGAHEITTGIYLEIVAKHVGERPFPNFDENEITTGIYLEIVAKHVGERPFPNFDEKDLTEQQIPRQYTQSKSRTNTQKSRTNTREF</sequence>
<gene>
    <name evidence="2" type="ORF">QE152_g34499</name>
</gene>